<dbReference type="EMBL" id="JARKIE010000306">
    <property type="protein sequence ID" value="KAJ7655875.1"/>
    <property type="molecule type" value="Genomic_DNA"/>
</dbReference>
<comment type="caution">
    <text evidence="2">The sequence shown here is derived from an EMBL/GenBank/DDBJ whole genome shotgun (WGS) entry which is preliminary data.</text>
</comment>
<name>A0AAD7CP38_MYCRO</name>
<feature type="region of interest" description="Disordered" evidence="1">
    <location>
        <begin position="1"/>
        <end position="39"/>
    </location>
</feature>
<evidence type="ECO:0000313" key="3">
    <source>
        <dbReference type="Proteomes" id="UP001221757"/>
    </source>
</evidence>
<dbReference type="AlphaFoldDB" id="A0AAD7CP38"/>
<protein>
    <submittedName>
        <fullName evidence="2">Uncharacterized protein</fullName>
    </submittedName>
</protein>
<dbReference type="Proteomes" id="UP001221757">
    <property type="component" value="Unassembled WGS sequence"/>
</dbReference>
<gene>
    <name evidence="2" type="ORF">B0H17DRAFT_375034</name>
</gene>
<evidence type="ECO:0000313" key="2">
    <source>
        <dbReference type="EMBL" id="KAJ7655875.1"/>
    </source>
</evidence>
<accession>A0AAD7CP38</accession>
<evidence type="ECO:0000256" key="1">
    <source>
        <dbReference type="SAM" id="MobiDB-lite"/>
    </source>
</evidence>
<keyword evidence="3" id="KW-1185">Reference proteome</keyword>
<feature type="compositionally biased region" description="Pro residues" evidence="1">
    <location>
        <begin position="19"/>
        <end position="30"/>
    </location>
</feature>
<organism evidence="2 3">
    <name type="scientific">Mycena rosella</name>
    <name type="common">Pink bonnet</name>
    <name type="synonym">Agaricus rosellus</name>
    <dbReference type="NCBI Taxonomy" id="1033263"/>
    <lineage>
        <taxon>Eukaryota</taxon>
        <taxon>Fungi</taxon>
        <taxon>Dikarya</taxon>
        <taxon>Basidiomycota</taxon>
        <taxon>Agaricomycotina</taxon>
        <taxon>Agaricomycetes</taxon>
        <taxon>Agaricomycetidae</taxon>
        <taxon>Agaricales</taxon>
        <taxon>Marasmiineae</taxon>
        <taxon>Mycenaceae</taxon>
        <taxon>Mycena</taxon>
    </lineage>
</organism>
<sequence length="197" mass="20820">MRRAQPCAPRSSLCCPNAPNSPPPNPPAPAAPANGKRAPLTKAQKDQLLVVLRECLRCTCPDTPVGCAGYTQDIVSWQEKYREVPRSSLQLEVTGYPLSPGIAAPCSGECWRCGVATSPSHTKSPAGCAPHAELPALETTLRALAGSWLGRVDLRPPGAVAAVHVVEAVELSAWYEGKDDTNPETADAAEGFVNELQ</sequence>
<proteinExistence type="predicted"/>
<reference evidence="2" key="1">
    <citation type="submission" date="2023-03" db="EMBL/GenBank/DDBJ databases">
        <title>Massive genome expansion in bonnet fungi (Mycena s.s.) driven by repeated elements and novel gene families across ecological guilds.</title>
        <authorList>
            <consortium name="Lawrence Berkeley National Laboratory"/>
            <person name="Harder C.B."/>
            <person name="Miyauchi S."/>
            <person name="Viragh M."/>
            <person name="Kuo A."/>
            <person name="Thoen E."/>
            <person name="Andreopoulos B."/>
            <person name="Lu D."/>
            <person name="Skrede I."/>
            <person name="Drula E."/>
            <person name="Henrissat B."/>
            <person name="Morin E."/>
            <person name="Kohler A."/>
            <person name="Barry K."/>
            <person name="LaButti K."/>
            <person name="Morin E."/>
            <person name="Salamov A."/>
            <person name="Lipzen A."/>
            <person name="Mereny Z."/>
            <person name="Hegedus B."/>
            <person name="Baldrian P."/>
            <person name="Stursova M."/>
            <person name="Weitz H."/>
            <person name="Taylor A."/>
            <person name="Grigoriev I.V."/>
            <person name="Nagy L.G."/>
            <person name="Martin F."/>
            <person name="Kauserud H."/>
        </authorList>
    </citation>
    <scope>NUCLEOTIDE SEQUENCE</scope>
    <source>
        <strain evidence="2">CBHHK067</strain>
    </source>
</reference>